<protein>
    <recommendedName>
        <fullName evidence="3">HEAT repeat domain-containing protein</fullName>
    </recommendedName>
</protein>
<gene>
    <name evidence="1" type="ORF">ACFOZ4_26690</name>
</gene>
<evidence type="ECO:0000313" key="1">
    <source>
        <dbReference type="EMBL" id="MFC4134214.1"/>
    </source>
</evidence>
<name>A0ABV8LV96_9ACTN</name>
<proteinExistence type="predicted"/>
<dbReference type="RefSeq" id="WP_253761606.1">
    <property type="nucleotide sequence ID" value="NZ_JAMZDZ010000001.1"/>
</dbReference>
<organism evidence="1 2">
    <name type="scientific">Hamadaea flava</name>
    <dbReference type="NCBI Taxonomy" id="1742688"/>
    <lineage>
        <taxon>Bacteria</taxon>
        <taxon>Bacillati</taxon>
        <taxon>Actinomycetota</taxon>
        <taxon>Actinomycetes</taxon>
        <taxon>Micromonosporales</taxon>
        <taxon>Micromonosporaceae</taxon>
        <taxon>Hamadaea</taxon>
    </lineage>
</organism>
<dbReference type="Proteomes" id="UP001595816">
    <property type="component" value="Unassembled WGS sequence"/>
</dbReference>
<dbReference type="EMBL" id="JBHSAY010000015">
    <property type="protein sequence ID" value="MFC4134214.1"/>
    <property type="molecule type" value="Genomic_DNA"/>
</dbReference>
<evidence type="ECO:0008006" key="3">
    <source>
        <dbReference type="Google" id="ProtNLM"/>
    </source>
</evidence>
<reference evidence="2" key="1">
    <citation type="journal article" date="2019" name="Int. J. Syst. Evol. Microbiol.">
        <title>The Global Catalogue of Microorganisms (GCM) 10K type strain sequencing project: providing services to taxonomists for standard genome sequencing and annotation.</title>
        <authorList>
            <consortium name="The Broad Institute Genomics Platform"/>
            <consortium name="The Broad Institute Genome Sequencing Center for Infectious Disease"/>
            <person name="Wu L."/>
            <person name="Ma J."/>
        </authorList>
    </citation>
    <scope>NUCLEOTIDE SEQUENCE [LARGE SCALE GENOMIC DNA]</scope>
    <source>
        <strain evidence="2">CGMCC 4.7289</strain>
    </source>
</reference>
<sequence>MTEFARRGPLPVSAATQKLLDRYAGASHSGRWDSAAVGVILRHGSPSDADALLPVFLAQPDAGRHLVPVLAKHGDQSTAGRLLAELTDDGRLRDGVPAEVLHAVGLLGYEPAEQMLWQYAEGPYDEAMNASLGLLHLPCRGVRAEVAAALERHQGAALFPEFLPALAAKTGDPSWLGRLAAWGEDAASTDCNGGLILGIALHGDRARATFTRLLWDPRWEANGGGTGSDRWAYAGARVLGLTMSDLYTGLRARLDGDLAQEEMRHCLETFTALLGGWVGRPWLGLTSAPDPAETPDMLLDLLFEWSTPDRDDSVIGLASSVLDPDDGVLARLYELENELRVRAEHDLEIQTLMSRRLHDR</sequence>
<comment type="caution">
    <text evidence="1">The sequence shown here is derived from an EMBL/GenBank/DDBJ whole genome shotgun (WGS) entry which is preliminary data.</text>
</comment>
<accession>A0ABV8LV96</accession>
<keyword evidence="2" id="KW-1185">Reference proteome</keyword>
<evidence type="ECO:0000313" key="2">
    <source>
        <dbReference type="Proteomes" id="UP001595816"/>
    </source>
</evidence>